<dbReference type="AlphaFoldDB" id="A0A7W9CIW0"/>
<feature type="domain" description="Anti-sigma K factor RskA C-terminal" evidence="2">
    <location>
        <begin position="101"/>
        <end position="233"/>
    </location>
</feature>
<accession>A0A7W9CIW0</accession>
<dbReference type="PANTHER" id="PTHR37461:SF1">
    <property type="entry name" value="ANTI-SIGMA-K FACTOR RSKA"/>
    <property type="match status" value="1"/>
</dbReference>
<dbReference type="PANTHER" id="PTHR37461">
    <property type="entry name" value="ANTI-SIGMA-K FACTOR RSKA"/>
    <property type="match status" value="1"/>
</dbReference>
<evidence type="ECO:0000313" key="4">
    <source>
        <dbReference type="Proteomes" id="UP000545037"/>
    </source>
</evidence>
<dbReference type="GO" id="GO:0005886">
    <property type="term" value="C:plasma membrane"/>
    <property type="evidence" value="ECO:0007669"/>
    <property type="project" value="InterPro"/>
</dbReference>
<evidence type="ECO:0000259" key="2">
    <source>
        <dbReference type="Pfam" id="PF10099"/>
    </source>
</evidence>
<dbReference type="GO" id="GO:0016989">
    <property type="term" value="F:sigma factor antagonist activity"/>
    <property type="evidence" value="ECO:0007669"/>
    <property type="project" value="TreeGrafter"/>
</dbReference>
<comment type="caution">
    <text evidence="3">The sequence shown here is derived from an EMBL/GenBank/DDBJ whole genome shotgun (WGS) entry which is preliminary data.</text>
</comment>
<name>A0A7W9CIW0_9CAUL</name>
<dbReference type="InterPro" id="IPR018764">
    <property type="entry name" value="RskA_C"/>
</dbReference>
<dbReference type="Proteomes" id="UP000545037">
    <property type="component" value="Unassembled WGS sequence"/>
</dbReference>
<proteinExistence type="predicted"/>
<reference evidence="3 4" key="1">
    <citation type="submission" date="2020-08" db="EMBL/GenBank/DDBJ databases">
        <title>Genomic Encyclopedia of Type Strains, Phase IV (KMG-IV): sequencing the most valuable type-strain genomes for metagenomic binning, comparative biology and taxonomic classification.</title>
        <authorList>
            <person name="Goeker M."/>
        </authorList>
    </citation>
    <scope>NUCLEOTIDE SEQUENCE [LARGE SCALE GENOMIC DNA]</scope>
    <source>
        <strain evidence="3 4">DSM 4737</strain>
    </source>
</reference>
<dbReference type="InterPro" id="IPR051474">
    <property type="entry name" value="Anti-sigma-K/W_factor"/>
</dbReference>
<evidence type="ECO:0000313" key="3">
    <source>
        <dbReference type="EMBL" id="MBB5746452.1"/>
    </source>
</evidence>
<keyword evidence="4" id="KW-1185">Reference proteome</keyword>
<gene>
    <name evidence="3" type="ORF">GGR13_002056</name>
</gene>
<dbReference type="RefSeq" id="WP_183213417.1">
    <property type="nucleotide sequence ID" value="NZ_JACHOR010000003.1"/>
</dbReference>
<evidence type="ECO:0000256" key="1">
    <source>
        <dbReference type="SAM" id="MobiDB-lite"/>
    </source>
</evidence>
<sequence length="242" mass="24694">MTDAFNDHDERNVLAGELALRLLSPEEEVRARALQNTDPDFADQVEGWNAHLAAFADGIAPVEPSAGLWPRIDAATAPTANDNGRVAAFWRTWAIGATGLLAASVGAVAFLVAQPDPVVPPAPPAVVQGGVTRVATLALEDGAPILTIAYDTATGNLFLAPTTQLAGQDGVPHLWLVKPEGGVQLVGAITPGASSRLALTNILSGVAGEATAVAISIEPRGTTPAQDTPGGPVVASGEIQQL</sequence>
<dbReference type="EMBL" id="JACHOR010000003">
    <property type="protein sequence ID" value="MBB5746452.1"/>
    <property type="molecule type" value="Genomic_DNA"/>
</dbReference>
<organism evidence="3 4">
    <name type="scientific">Brevundimonas variabilis</name>
    <dbReference type="NCBI Taxonomy" id="74312"/>
    <lineage>
        <taxon>Bacteria</taxon>
        <taxon>Pseudomonadati</taxon>
        <taxon>Pseudomonadota</taxon>
        <taxon>Alphaproteobacteria</taxon>
        <taxon>Caulobacterales</taxon>
        <taxon>Caulobacteraceae</taxon>
        <taxon>Brevundimonas</taxon>
    </lineage>
</organism>
<dbReference type="Pfam" id="PF10099">
    <property type="entry name" value="RskA_C"/>
    <property type="match status" value="1"/>
</dbReference>
<protein>
    <submittedName>
        <fullName evidence="3">Anti-sigma-K factor RskA</fullName>
    </submittedName>
</protein>
<dbReference type="GO" id="GO:0006417">
    <property type="term" value="P:regulation of translation"/>
    <property type="evidence" value="ECO:0007669"/>
    <property type="project" value="TreeGrafter"/>
</dbReference>
<feature type="region of interest" description="Disordered" evidence="1">
    <location>
        <begin position="219"/>
        <end position="242"/>
    </location>
</feature>